<keyword evidence="8 11" id="KW-0720">Serine protease</keyword>
<dbReference type="InterPro" id="IPR023827">
    <property type="entry name" value="Peptidase_S8_Asp-AS"/>
</dbReference>
<name>A0A2W0HTB0_9BACI</name>
<dbReference type="GO" id="GO:0005576">
    <property type="term" value="C:extracellular region"/>
    <property type="evidence" value="ECO:0007669"/>
    <property type="project" value="UniProtKB-SubCell"/>
</dbReference>
<comment type="subcellular location">
    <subcellularLocation>
        <location evidence="2">Secreted</location>
    </subcellularLocation>
</comment>
<comment type="cofactor">
    <cofactor evidence="1">
        <name>Ca(2+)</name>
        <dbReference type="ChEBI" id="CHEBI:29108"/>
    </cofactor>
</comment>
<dbReference type="GO" id="GO:0006508">
    <property type="term" value="P:proteolysis"/>
    <property type="evidence" value="ECO:0007669"/>
    <property type="project" value="UniProtKB-KW"/>
</dbReference>
<dbReference type="Gene3D" id="3.40.50.200">
    <property type="entry name" value="Peptidase S8/S53 domain"/>
    <property type="match status" value="1"/>
</dbReference>
<evidence type="ECO:0000256" key="3">
    <source>
        <dbReference type="ARBA" id="ARBA00011073"/>
    </source>
</evidence>
<dbReference type="PROSITE" id="PS00138">
    <property type="entry name" value="SUBTILASE_SER"/>
    <property type="match status" value="1"/>
</dbReference>
<evidence type="ECO:0000259" key="15">
    <source>
        <dbReference type="Pfam" id="PF22148"/>
    </source>
</evidence>
<dbReference type="SUPFAM" id="SSF52743">
    <property type="entry name" value="Subtilisin-like"/>
    <property type="match status" value="1"/>
</dbReference>
<keyword evidence="6" id="KW-0479">Metal-binding</keyword>
<dbReference type="PANTHER" id="PTHR43806:SF11">
    <property type="entry name" value="CEREVISIN-RELATED"/>
    <property type="match status" value="1"/>
</dbReference>
<dbReference type="Pfam" id="PF00082">
    <property type="entry name" value="Peptidase_S8"/>
    <property type="match status" value="1"/>
</dbReference>
<dbReference type="InterPro" id="IPR054399">
    <property type="entry name" value="Fervidolysin-like_N_prodom"/>
</dbReference>
<evidence type="ECO:0000313" key="16">
    <source>
        <dbReference type="EMBL" id="PYZ96848.1"/>
    </source>
</evidence>
<dbReference type="PROSITE" id="PS00136">
    <property type="entry name" value="SUBTILASE_ASP"/>
    <property type="match status" value="1"/>
</dbReference>
<evidence type="ECO:0000256" key="5">
    <source>
        <dbReference type="ARBA" id="ARBA00022670"/>
    </source>
</evidence>
<dbReference type="AlphaFoldDB" id="A0A2W0HTB0"/>
<reference evidence="16 17" key="1">
    <citation type="submission" date="2017-10" db="EMBL/GenBank/DDBJ databases">
        <title>Bacillus sp. nov., a halophilic bacterium isolated from a Yangshapao Lake.</title>
        <authorList>
            <person name="Wang H."/>
        </authorList>
    </citation>
    <scope>NUCLEOTIDE SEQUENCE [LARGE SCALE GENOMIC DNA]</scope>
    <source>
        <strain evidence="16 17">YSP-3</strain>
    </source>
</reference>
<sequence length="381" mass="38804">MVRTSKFKKAAGAALAVTLVFGGTASMIQAGDGPGETKEYLVGFEPGAAANANGENAVSALGGEVEHEFGFADIVQVTLPEEAVRGLENNPNVTYVEENAEVEAYAQEVPYGVEQVGALDVQQNDGNTGAGVSVAVLDTGIADHSDLNVVGGASFVAGEPDYDDYNGHGTHVAGTVAALDNDFGVLGVSPDVDLYAVKVLGADGSGTMAGIAQGIEWAADNGMDVANMSLGADMGSTTLEQAVNYAHSQGVTLVAAAGNSGSLGNLNTIGYPAKYDNVIAVGAVDQNNERASFSSVGDELDVMAPGVSVNSTYLNDGYQALNGTSMAAPHVAGAAALMLAEHPHLSNEDVRNVFNSTAQPLGDHFYYGNGALDVRAALDAQ</sequence>
<dbReference type="Gene3D" id="3.30.70.80">
    <property type="entry name" value="Peptidase S8 propeptide/proteinase inhibitor I9"/>
    <property type="match status" value="1"/>
</dbReference>
<evidence type="ECO:0000256" key="10">
    <source>
        <dbReference type="PIRSR" id="PIRSR615500-1"/>
    </source>
</evidence>
<feature type="chain" id="PRO_5016086668" evidence="13">
    <location>
        <begin position="31"/>
        <end position="381"/>
    </location>
</feature>
<feature type="active site" description="Charge relay system" evidence="10 11">
    <location>
        <position position="138"/>
    </location>
</feature>
<evidence type="ECO:0000256" key="9">
    <source>
        <dbReference type="ARBA" id="ARBA00022837"/>
    </source>
</evidence>
<evidence type="ECO:0000256" key="11">
    <source>
        <dbReference type="PROSITE-ProRule" id="PRU01240"/>
    </source>
</evidence>
<dbReference type="OrthoDB" id="9798386at2"/>
<keyword evidence="4" id="KW-0964">Secreted</keyword>
<keyword evidence="13" id="KW-0732">Signal</keyword>
<organism evidence="16 17">
    <name type="scientific">Alteribacter lacisalsi</name>
    <dbReference type="NCBI Taxonomy" id="2045244"/>
    <lineage>
        <taxon>Bacteria</taxon>
        <taxon>Bacillati</taxon>
        <taxon>Bacillota</taxon>
        <taxon>Bacilli</taxon>
        <taxon>Bacillales</taxon>
        <taxon>Bacillaceae</taxon>
        <taxon>Alteribacter</taxon>
    </lineage>
</organism>
<protein>
    <submittedName>
        <fullName evidence="16">Peptidase S8</fullName>
    </submittedName>
</protein>
<dbReference type="InterPro" id="IPR050131">
    <property type="entry name" value="Peptidase_S8_subtilisin-like"/>
</dbReference>
<accession>A0A2W0HTB0</accession>
<comment type="similarity">
    <text evidence="3 11 12">Belongs to the peptidase S8 family.</text>
</comment>
<dbReference type="PROSITE" id="PS51892">
    <property type="entry name" value="SUBTILASE"/>
    <property type="match status" value="1"/>
</dbReference>
<dbReference type="RefSeq" id="WP_110520788.1">
    <property type="nucleotide sequence ID" value="NZ_PDOF01000002.1"/>
</dbReference>
<dbReference type="InterPro" id="IPR015500">
    <property type="entry name" value="Peptidase_S8_subtilisin-rel"/>
</dbReference>
<keyword evidence="5 11" id="KW-0645">Protease</keyword>
<dbReference type="GO" id="GO:0046872">
    <property type="term" value="F:metal ion binding"/>
    <property type="evidence" value="ECO:0007669"/>
    <property type="project" value="UniProtKB-KW"/>
</dbReference>
<evidence type="ECO:0000256" key="4">
    <source>
        <dbReference type="ARBA" id="ARBA00022525"/>
    </source>
</evidence>
<dbReference type="InterPro" id="IPR036852">
    <property type="entry name" value="Peptidase_S8/S53_dom_sf"/>
</dbReference>
<feature type="domain" description="Peptidase S8/S53" evidence="14">
    <location>
        <begin position="129"/>
        <end position="370"/>
    </location>
</feature>
<dbReference type="PRINTS" id="PR00723">
    <property type="entry name" value="SUBTILISIN"/>
</dbReference>
<dbReference type="PANTHER" id="PTHR43806">
    <property type="entry name" value="PEPTIDASE S8"/>
    <property type="match status" value="1"/>
</dbReference>
<evidence type="ECO:0000256" key="8">
    <source>
        <dbReference type="ARBA" id="ARBA00022825"/>
    </source>
</evidence>
<comment type="caution">
    <text evidence="16">The sequence shown here is derived from an EMBL/GenBank/DDBJ whole genome shotgun (WGS) entry which is preliminary data.</text>
</comment>
<dbReference type="InterPro" id="IPR022398">
    <property type="entry name" value="Peptidase_S8_His-AS"/>
</dbReference>
<feature type="active site" description="Charge relay system" evidence="10 11">
    <location>
        <position position="325"/>
    </location>
</feature>
<evidence type="ECO:0000256" key="13">
    <source>
        <dbReference type="SAM" id="SignalP"/>
    </source>
</evidence>
<dbReference type="InterPro" id="IPR037045">
    <property type="entry name" value="S8pro/Inhibitor_I9_sf"/>
</dbReference>
<dbReference type="Proteomes" id="UP000248066">
    <property type="component" value="Unassembled WGS sequence"/>
</dbReference>
<keyword evidence="9" id="KW-0106">Calcium</keyword>
<dbReference type="CDD" id="cd07477">
    <property type="entry name" value="Peptidases_S8_Subtilisin_subset"/>
    <property type="match status" value="1"/>
</dbReference>
<feature type="signal peptide" evidence="13">
    <location>
        <begin position="1"/>
        <end position="30"/>
    </location>
</feature>
<dbReference type="SUPFAM" id="SSF54897">
    <property type="entry name" value="Protease propeptides/inhibitors"/>
    <property type="match status" value="1"/>
</dbReference>
<dbReference type="Pfam" id="PF22148">
    <property type="entry name" value="Fervidolysin_NPro-like"/>
    <property type="match status" value="1"/>
</dbReference>
<evidence type="ECO:0000256" key="6">
    <source>
        <dbReference type="ARBA" id="ARBA00022723"/>
    </source>
</evidence>
<evidence type="ECO:0000256" key="1">
    <source>
        <dbReference type="ARBA" id="ARBA00001913"/>
    </source>
</evidence>
<proteinExistence type="inferred from homology"/>
<feature type="active site" description="Charge relay system" evidence="10 11">
    <location>
        <position position="168"/>
    </location>
</feature>
<evidence type="ECO:0000256" key="12">
    <source>
        <dbReference type="RuleBase" id="RU003355"/>
    </source>
</evidence>
<evidence type="ECO:0000259" key="14">
    <source>
        <dbReference type="Pfam" id="PF00082"/>
    </source>
</evidence>
<evidence type="ECO:0000256" key="7">
    <source>
        <dbReference type="ARBA" id="ARBA00022801"/>
    </source>
</evidence>
<evidence type="ECO:0000256" key="2">
    <source>
        <dbReference type="ARBA" id="ARBA00004613"/>
    </source>
</evidence>
<gene>
    <name evidence="16" type="ORF">CR205_14310</name>
</gene>
<dbReference type="EMBL" id="PDOF01000002">
    <property type="protein sequence ID" value="PYZ96848.1"/>
    <property type="molecule type" value="Genomic_DNA"/>
</dbReference>
<keyword evidence="17" id="KW-1185">Reference proteome</keyword>
<dbReference type="GO" id="GO:0004252">
    <property type="term" value="F:serine-type endopeptidase activity"/>
    <property type="evidence" value="ECO:0007669"/>
    <property type="project" value="UniProtKB-UniRule"/>
</dbReference>
<dbReference type="InterPro" id="IPR034202">
    <property type="entry name" value="Subtilisin_Carlsberg-like"/>
</dbReference>
<dbReference type="InterPro" id="IPR000209">
    <property type="entry name" value="Peptidase_S8/S53_dom"/>
</dbReference>
<feature type="domain" description="Fervidolysin-like N-terminal prodomain" evidence="15">
    <location>
        <begin position="41"/>
        <end position="99"/>
    </location>
</feature>
<keyword evidence="7 11" id="KW-0378">Hydrolase</keyword>
<dbReference type="InterPro" id="IPR023828">
    <property type="entry name" value="Peptidase_S8_Ser-AS"/>
</dbReference>
<dbReference type="PROSITE" id="PS00137">
    <property type="entry name" value="SUBTILASE_HIS"/>
    <property type="match status" value="1"/>
</dbReference>
<evidence type="ECO:0000313" key="17">
    <source>
        <dbReference type="Proteomes" id="UP000248066"/>
    </source>
</evidence>